<keyword evidence="1" id="KW-0436">Ligase</keyword>
<dbReference type="InterPro" id="IPR052032">
    <property type="entry name" value="ATP-dep_AA_Ligase"/>
</dbReference>
<dbReference type="EMBL" id="JACHFQ010000002">
    <property type="protein sequence ID" value="MBB5225306.1"/>
    <property type="molecule type" value="Genomic_DNA"/>
</dbReference>
<dbReference type="GO" id="GO:0046872">
    <property type="term" value="F:metal ion binding"/>
    <property type="evidence" value="ECO:0007669"/>
    <property type="project" value="InterPro"/>
</dbReference>
<dbReference type="SUPFAM" id="SSF56059">
    <property type="entry name" value="Glutathione synthetase ATP-binding domain-like"/>
    <property type="match status" value="1"/>
</dbReference>
<dbReference type="Gene3D" id="3.30.1490.20">
    <property type="entry name" value="ATP-grasp fold, A domain"/>
    <property type="match status" value="1"/>
</dbReference>
<dbReference type="PANTHER" id="PTHR43585">
    <property type="entry name" value="FUMIPYRROLE BIOSYNTHESIS PROTEIN C"/>
    <property type="match status" value="1"/>
</dbReference>
<evidence type="ECO:0000313" key="6">
    <source>
        <dbReference type="EMBL" id="MBB5225306.1"/>
    </source>
</evidence>
<accession>A0A7W8G7U7</accession>
<keyword evidence="3 4" id="KW-0067">ATP-binding</keyword>
<comment type="caution">
    <text evidence="6">The sequence shown here is derived from an EMBL/GenBank/DDBJ whole genome shotgun (WGS) entry which is preliminary data.</text>
</comment>
<dbReference type="InterPro" id="IPR013815">
    <property type="entry name" value="ATP_grasp_subdomain_1"/>
</dbReference>
<dbReference type="InterPro" id="IPR011761">
    <property type="entry name" value="ATP-grasp"/>
</dbReference>
<dbReference type="Proteomes" id="UP000518887">
    <property type="component" value="Unassembled WGS sequence"/>
</dbReference>
<dbReference type="PANTHER" id="PTHR43585:SF2">
    <property type="entry name" value="ATP-GRASP ENZYME FSQD"/>
    <property type="match status" value="1"/>
</dbReference>
<evidence type="ECO:0000259" key="5">
    <source>
        <dbReference type="PROSITE" id="PS50975"/>
    </source>
</evidence>
<proteinExistence type="predicted"/>
<evidence type="ECO:0000256" key="2">
    <source>
        <dbReference type="ARBA" id="ARBA00022741"/>
    </source>
</evidence>
<reference evidence="6 7" key="1">
    <citation type="submission" date="2020-08" db="EMBL/GenBank/DDBJ databases">
        <title>Genomic Encyclopedia of Type Strains, Phase IV (KMG-IV): sequencing the most valuable type-strain genomes for metagenomic binning, comparative biology and taxonomic classification.</title>
        <authorList>
            <person name="Goeker M."/>
        </authorList>
    </citation>
    <scope>NUCLEOTIDE SEQUENCE [LARGE SCALE GENOMIC DNA]</scope>
    <source>
        <strain evidence="6 7">DSM 103462</strain>
    </source>
</reference>
<dbReference type="InterPro" id="IPR041472">
    <property type="entry name" value="BL00235/CARNS1_N"/>
</dbReference>
<dbReference type="PROSITE" id="PS50975">
    <property type="entry name" value="ATP_GRASP"/>
    <property type="match status" value="1"/>
</dbReference>
<evidence type="ECO:0000256" key="4">
    <source>
        <dbReference type="PROSITE-ProRule" id="PRU00409"/>
    </source>
</evidence>
<name>A0A7W8G7U7_9SPIR</name>
<protein>
    <submittedName>
        <fullName evidence="6">Biotin carboxylase</fullName>
    </submittedName>
</protein>
<keyword evidence="2 4" id="KW-0547">Nucleotide-binding</keyword>
<dbReference type="AlphaFoldDB" id="A0A7W8G7U7"/>
<dbReference type="Pfam" id="PF13535">
    <property type="entry name" value="ATP-grasp_4"/>
    <property type="match status" value="1"/>
</dbReference>
<dbReference type="RefSeq" id="WP_184657463.1">
    <property type="nucleotide sequence ID" value="NZ_CP031518.1"/>
</dbReference>
<dbReference type="Gene3D" id="3.40.50.20">
    <property type="match status" value="1"/>
</dbReference>
<keyword evidence="7" id="KW-1185">Reference proteome</keyword>
<dbReference type="GO" id="GO:0016874">
    <property type="term" value="F:ligase activity"/>
    <property type="evidence" value="ECO:0007669"/>
    <property type="project" value="UniProtKB-KW"/>
</dbReference>
<feature type="domain" description="ATP-grasp" evidence="5">
    <location>
        <begin position="113"/>
        <end position="310"/>
    </location>
</feature>
<sequence>MFETKKILILGAGLMQKPAILGAKHLGYKAVVVDANKNAVAVPLADEFYPVDLKDREALLELAGKLNKKGELKGVFTAGTDFSASVSYVAEKLGLPAHAFEAALNASDKARMRACFEKSGVPSPKFSEIDSSSFENVKKSLESGETELPKVVKPCDNMGGRGCRLVRNNDEFQKAVSTAIKNSRTGRAIFEDYMEGAEFSIDSVVYNGTLTITGFADRHIFYPPYFIEMGHSLPSRVDSKIKNELIATFALGIKALGLTCGVAKADIKYTKNGPMIGEIAARLSGGYMSGWTFPYSSGMNLTEEAMKIALGQEPDYLLSNRVSLPWQPHESVKGKEQPFELYEISSTLVSAERAWLSIPGKVSKIYGLDEVKQIYGVRDLLPRVKEGDKVDFPRNNVEKCGNIIAVGINSEQAYKSAEEAVSSITLRLEPKNPETEKFLKGECESDEKGFPPSAFTFCPNEVTSQSVGEGTKIPAGQKTIDYLPETLIPLADSLKDWNHCTLRKTLEKFDEICPDHAELDGKIFWSAILRGGIQGALYVADNINK</sequence>
<dbReference type="InterPro" id="IPR040570">
    <property type="entry name" value="LAL_C2"/>
</dbReference>
<dbReference type="GO" id="GO:0005524">
    <property type="term" value="F:ATP binding"/>
    <property type="evidence" value="ECO:0007669"/>
    <property type="project" value="UniProtKB-UniRule"/>
</dbReference>
<evidence type="ECO:0000256" key="1">
    <source>
        <dbReference type="ARBA" id="ARBA00022598"/>
    </source>
</evidence>
<organism evidence="6 7">
    <name type="scientific">Treponema ruminis</name>
    <dbReference type="NCBI Taxonomy" id="744515"/>
    <lineage>
        <taxon>Bacteria</taxon>
        <taxon>Pseudomonadati</taxon>
        <taxon>Spirochaetota</taxon>
        <taxon>Spirochaetia</taxon>
        <taxon>Spirochaetales</taxon>
        <taxon>Treponemataceae</taxon>
        <taxon>Treponema</taxon>
    </lineage>
</organism>
<evidence type="ECO:0000313" key="7">
    <source>
        <dbReference type="Proteomes" id="UP000518887"/>
    </source>
</evidence>
<gene>
    <name evidence="6" type="ORF">HNP76_000650</name>
</gene>
<evidence type="ECO:0000256" key="3">
    <source>
        <dbReference type="ARBA" id="ARBA00022840"/>
    </source>
</evidence>
<dbReference type="Pfam" id="PF18603">
    <property type="entry name" value="LAL_C2"/>
    <property type="match status" value="1"/>
</dbReference>
<dbReference type="Pfam" id="PF18130">
    <property type="entry name" value="ATPgrasp_N"/>
    <property type="match status" value="1"/>
</dbReference>
<dbReference type="SUPFAM" id="SSF52440">
    <property type="entry name" value="PreATP-grasp domain"/>
    <property type="match status" value="1"/>
</dbReference>
<dbReference type="Gene3D" id="3.30.470.20">
    <property type="entry name" value="ATP-grasp fold, B domain"/>
    <property type="match status" value="1"/>
</dbReference>
<dbReference type="InterPro" id="IPR016185">
    <property type="entry name" value="PreATP-grasp_dom_sf"/>
</dbReference>